<organism evidence="4 5">
    <name type="scientific">Sulfitobacter brevis</name>
    <dbReference type="NCBI Taxonomy" id="74348"/>
    <lineage>
        <taxon>Bacteria</taxon>
        <taxon>Pseudomonadati</taxon>
        <taxon>Pseudomonadota</taxon>
        <taxon>Alphaproteobacteria</taxon>
        <taxon>Rhodobacterales</taxon>
        <taxon>Roseobacteraceae</taxon>
        <taxon>Sulfitobacter</taxon>
    </lineage>
</organism>
<proteinExistence type="predicted"/>
<feature type="coiled-coil region" evidence="3">
    <location>
        <begin position="21"/>
        <end position="69"/>
    </location>
</feature>
<evidence type="ECO:0000256" key="1">
    <source>
        <dbReference type="ARBA" id="ARBA00022448"/>
    </source>
</evidence>
<keyword evidence="1" id="KW-0813">Transport</keyword>
<keyword evidence="3" id="KW-0175">Coiled coil</keyword>
<keyword evidence="4" id="KW-0966">Cell projection</keyword>
<evidence type="ECO:0000313" key="5">
    <source>
        <dbReference type="Proteomes" id="UP000198977"/>
    </source>
</evidence>
<dbReference type="OrthoDB" id="7873045at2"/>
<dbReference type="RefSeq" id="WP_093924699.1">
    <property type="nucleotide sequence ID" value="NZ_FOMW01000011.1"/>
</dbReference>
<gene>
    <name evidence="4" type="ORF">SAMN04488523_11149</name>
</gene>
<evidence type="ECO:0000313" key="4">
    <source>
        <dbReference type="EMBL" id="SFE85450.1"/>
    </source>
</evidence>
<sequence length="215" mass="22999">MIDLFRHNFDVDTDRAAHGEATAAARARTEAQARLEEARQQGFDAGRALGRQEAQAEHAQADAARLAEACDSISAQLASLGAVETALAQSAERDIVDMFLGVADRLLPELLATHGADLAAARIRKSVAEARTDPVLKIHASPEVIAALESETPDWVGTGPTRIELVPDVQAAPHTAQVFWQGGHLEYDLDQACTAIRDALHKAAHDFKQATQKAG</sequence>
<keyword evidence="4" id="KW-0969">Cilium</keyword>
<protein>
    <submittedName>
        <fullName evidence="4">Flagellar biosynthesis/type III secretory pathway protein FliH</fullName>
    </submittedName>
</protein>
<keyword evidence="5" id="KW-1185">Reference proteome</keyword>
<dbReference type="EMBL" id="FOMW01000011">
    <property type="protein sequence ID" value="SFE85450.1"/>
    <property type="molecule type" value="Genomic_DNA"/>
</dbReference>
<dbReference type="Proteomes" id="UP000198977">
    <property type="component" value="Unassembled WGS sequence"/>
</dbReference>
<reference evidence="4 5" key="1">
    <citation type="submission" date="2016-10" db="EMBL/GenBank/DDBJ databases">
        <authorList>
            <person name="de Groot N.N."/>
        </authorList>
    </citation>
    <scope>NUCLEOTIDE SEQUENCE [LARGE SCALE GENOMIC DNA]</scope>
    <source>
        <strain evidence="4 5">DSM 11443</strain>
    </source>
</reference>
<evidence type="ECO:0000256" key="2">
    <source>
        <dbReference type="ARBA" id="ARBA00022927"/>
    </source>
</evidence>
<keyword evidence="4" id="KW-0282">Flagellum</keyword>
<evidence type="ECO:0000256" key="3">
    <source>
        <dbReference type="SAM" id="Coils"/>
    </source>
</evidence>
<keyword evidence="2" id="KW-0653">Protein transport</keyword>
<dbReference type="GO" id="GO:0015031">
    <property type="term" value="P:protein transport"/>
    <property type="evidence" value="ECO:0007669"/>
    <property type="project" value="UniProtKB-KW"/>
</dbReference>
<dbReference type="AlphaFoldDB" id="A0A1I2DZP2"/>
<accession>A0A1I2DZP2</accession>
<dbReference type="InterPro" id="IPR051472">
    <property type="entry name" value="T3SS_Stator/FliH"/>
</dbReference>
<dbReference type="PANTHER" id="PTHR34982">
    <property type="entry name" value="YOP PROTEINS TRANSLOCATION PROTEIN L"/>
    <property type="match status" value="1"/>
</dbReference>
<dbReference type="GO" id="GO:0005829">
    <property type="term" value="C:cytosol"/>
    <property type="evidence" value="ECO:0007669"/>
    <property type="project" value="TreeGrafter"/>
</dbReference>
<name>A0A1I2DZP2_9RHOB</name>
<dbReference type="STRING" id="74348.SAMN04488523_11149"/>
<dbReference type="PANTHER" id="PTHR34982:SF1">
    <property type="entry name" value="FLAGELLAR ASSEMBLY PROTEIN FLIH"/>
    <property type="match status" value="1"/>
</dbReference>